<keyword evidence="2" id="KW-1185">Reference proteome</keyword>
<dbReference type="Proteomes" id="UP000006671">
    <property type="component" value="Unassembled WGS sequence"/>
</dbReference>
<dbReference type="VEuPathDB" id="AmoebaDB:NAEGRDRAFT_71596"/>
<sequence>MFYSVVHFGKTYYENDSLFARSTHVFGCAQHQDQITCFDMENNYLVTGSINGDLKVWIHREESVEMNQDESFELAWSLKGVHKKQFLQKVAIVIPTSGYSKNPFIVSGGGQDGILLM</sequence>
<dbReference type="InParanoid" id="D2VRI3"/>
<evidence type="ECO:0000313" key="2">
    <source>
        <dbReference type="Proteomes" id="UP000006671"/>
    </source>
</evidence>
<dbReference type="SUPFAM" id="SSF50978">
    <property type="entry name" value="WD40 repeat-like"/>
    <property type="match status" value="1"/>
</dbReference>
<proteinExistence type="predicted"/>
<dbReference type="OrthoDB" id="342131at2759"/>
<dbReference type="Gene3D" id="2.130.10.10">
    <property type="entry name" value="YVTN repeat-like/Quinoprotein amine dehydrogenase"/>
    <property type="match status" value="1"/>
</dbReference>
<dbReference type="RefSeq" id="XP_002673424.1">
    <property type="nucleotide sequence ID" value="XM_002673378.1"/>
</dbReference>
<dbReference type="InterPro" id="IPR036322">
    <property type="entry name" value="WD40_repeat_dom_sf"/>
</dbReference>
<name>D2VRI3_NAEGR</name>
<dbReference type="EMBL" id="GG738891">
    <property type="protein sequence ID" value="EFC40680.1"/>
    <property type="molecule type" value="Genomic_DNA"/>
</dbReference>
<dbReference type="InterPro" id="IPR015943">
    <property type="entry name" value="WD40/YVTN_repeat-like_dom_sf"/>
</dbReference>
<dbReference type="AlphaFoldDB" id="D2VRI3"/>
<reference evidence="1 2" key="1">
    <citation type="journal article" date="2010" name="Cell">
        <title>The genome of Naegleria gruberi illuminates early eukaryotic versatility.</title>
        <authorList>
            <person name="Fritz-Laylin L.K."/>
            <person name="Prochnik S.E."/>
            <person name="Ginger M.L."/>
            <person name="Dacks J.B."/>
            <person name="Carpenter M.L."/>
            <person name="Field M.C."/>
            <person name="Kuo A."/>
            <person name="Paredez A."/>
            <person name="Chapman J."/>
            <person name="Pham J."/>
            <person name="Shu S."/>
            <person name="Neupane R."/>
            <person name="Cipriano M."/>
            <person name="Mancuso J."/>
            <person name="Tu H."/>
            <person name="Salamov A."/>
            <person name="Lindquist E."/>
            <person name="Shapiro H."/>
            <person name="Lucas S."/>
            <person name="Grigoriev I.V."/>
            <person name="Cande W.Z."/>
            <person name="Fulton C."/>
            <person name="Rokhsar D.S."/>
            <person name="Dawson S.C."/>
        </authorList>
    </citation>
    <scope>NUCLEOTIDE SEQUENCE [LARGE SCALE GENOMIC DNA]</scope>
    <source>
        <strain evidence="1 2">NEG-M</strain>
    </source>
</reference>
<organism evidence="2">
    <name type="scientific">Naegleria gruberi</name>
    <name type="common">Amoeba</name>
    <dbReference type="NCBI Taxonomy" id="5762"/>
    <lineage>
        <taxon>Eukaryota</taxon>
        <taxon>Discoba</taxon>
        <taxon>Heterolobosea</taxon>
        <taxon>Tetramitia</taxon>
        <taxon>Eutetramitia</taxon>
        <taxon>Vahlkampfiidae</taxon>
        <taxon>Naegleria</taxon>
    </lineage>
</organism>
<dbReference type="GeneID" id="8854951"/>
<accession>D2VRI3</accession>
<dbReference type="KEGG" id="ngr:NAEGRDRAFT_71596"/>
<gene>
    <name evidence="1" type="ORF">NAEGRDRAFT_71596</name>
</gene>
<protein>
    <submittedName>
        <fullName evidence="1">Predicted protein</fullName>
    </submittedName>
</protein>
<evidence type="ECO:0000313" key="1">
    <source>
        <dbReference type="EMBL" id="EFC40680.1"/>
    </source>
</evidence>